<name>A0A512BSY8_9HYPH</name>
<keyword evidence="3" id="KW-1185">Reference proteome</keyword>
<dbReference type="PANTHER" id="PTHR31435">
    <property type="entry name" value="PROTEIN NATD1"/>
    <property type="match status" value="1"/>
</dbReference>
<dbReference type="Gene3D" id="3.40.630.30">
    <property type="match status" value="1"/>
</dbReference>
<dbReference type="PROSITE" id="PS51729">
    <property type="entry name" value="GNAT_YJDJ"/>
    <property type="match status" value="1"/>
</dbReference>
<dbReference type="AlphaFoldDB" id="A0A512BSY8"/>
<proteinExistence type="predicted"/>
<evidence type="ECO:0000313" key="3">
    <source>
        <dbReference type="Proteomes" id="UP000321085"/>
    </source>
</evidence>
<dbReference type="InterPro" id="IPR031165">
    <property type="entry name" value="GNAT_YJDJ"/>
</dbReference>
<dbReference type="RefSeq" id="WP_114185004.1">
    <property type="nucleotide sequence ID" value="NZ_BJYU01000034.1"/>
</dbReference>
<accession>A0A512BSY8</accession>
<dbReference type="PANTHER" id="PTHR31435:SF10">
    <property type="entry name" value="BSR4717 PROTEIN"/>
    <property type="match status" value="1"/>
</dbReference>
<dbReference type="EMBL" id="BJYU01000034">
    <property type="protein sequence ID" value="GEO15024.1"/>
    <property type="molecule type" value="Genomic_DNA"/>
</dbReference>
<dbReference type="Pfam" id="PF14542">
    <property type="entry name" value="Acetyltransf_CG"/>
    <property type="match status" value="1"/>
</dbReference>
<comment type="caution">
    <text evidence="2">The sequence shown here is derived from an EMBL/GenBank/DDBJ whole genome shotgun (WGS) entry which is preliminary data.</text>
</comment>
<dbReference type="SUPFAM" id="SSF55729">
    <property type="entry name" value="Acyl-CoA N-acyltransferases (Nat)"/>
    <property type="match status" value="1"/>
</dbReference>
<protein>
    <submittedName>
        <fullName evidence="2">N-acetyltransferase</fullName>
    </submittedName>
</protein>
<dbReference type="Proteomes" id="UP000321085">
    <property type="component" value="Unassembled WGS sequence"/>
</dbReference>
<sequence length="91" mass="9826">MSDVVDNPAAQRFELPLGGETAVAYYRVDGDQVALTHTEVPKELSGQGIGSKLAEGVFETLRNRGSKVDARCPFMAAYASRHPEYAALLVD</sequence>
<feature type="domain" description="N-acetyltransferase" evidence="1">
    <location>
        <begin position="5"/>
        <end position="90"/>
    </location>
</feature>
<gene>
    <name evidence="2" type="ORF">MAE02_27200</name>
</gene>
<organism evidence="2 3">
    <name type="scientific">Microvirga aerophila</name>
    <dbReference type="NCBI Taxonomy" id="670291"/>
    <lineage>
        <taxon>Bacteria</taxon>
        <taxon>Pseudomonadati</taxon>
        <taxon>Pseudomonadota</taxon>
        <taxon>Alphaproteobacteria</taxon>
        <taxon>Hyphomicrobiales</taxon>
        <taxon>Methylobacteriaceae</taxon>
        <taxon>Microvirga</taxon>
    </lineage>
</organism>
<reference evidence="2 3" key="1">
    <citation type="submission" date="2019-07" db="EMBL/GenBank/DDBJ databases">
        <title>Whole genome shotgun sequence of Microvirga aerophila NBRC 106136.</title>
        <authorList>
            <person name="Hosoyama A."/>
            <person name="Uohara A."/>
            <person name="Ohji S."/>
            <person name="Ichikawa N."/>
        </authorList>
    </citation>
    <scope>NUCLEOTIDE SEQUENCE [LARGE SCALE GENOMIC DNA]</scope>
    <source>
        <strain evidence="2 3">NBRC 106136</strain>
    </source>
</reference>
<dbReference type="InterPro" id="IPR045057">
    <property type="entry name" value="Gcn5-rel_NAT"/>
</dbReference>
<evidence type="ECO:0000259" key="1">
    <source>
        <dbReference type="PROSITE" id="PS51729"/>
    </source>
</evidence>
<dbReference type="InterPro" id="IPR016181">
    <property type="entry name" value="Acyl_CoA_acyltransferase"/>
</dbReference>
<keyword evidence="2" id="KW-0808">Transferase</keyword>
<evidence type="ECO:0000313" key="2">
    <source>
        <dbReference type="EMBL" id="GEO15024.1"/>
    </source>
</evidence>
<dbReference type="OrthoDB" id="9800945at2"/>
<dbReference type="GO" id="GO:0016740">
    <property type="term" value="F:transferase activity"/>
    <property type="evidence" value="ECO:0007669"/>
    <property type="project" value="UniProtKB-KW"/>
</dbReference>